<feature type="coiled-coil region" evidence="1">
    <location>
        <begin position="31"/>
        <end position="59"/>
    </location>
</feature>
<evidence type="ECO:0000313" key="2">
    <source>
        <dbReference type="EMBL" id="KKN54633.1"/>
    </source>
</evidence>
<sequence length="85" mass="10079">MWKQKQQVVYGELNTDINELLSRKKDLTPIVKALEKKHNNLKKERKKALNNSLRAISQEKKNKTKIIDKDIKLLEKELKHTKESK</sequence>
<evidence type="ECO:0000256" key="1">
    <source>
        <dbReference type="SAM" id="Coils"/>
    </source>
</evidence>
<reference evidence="2" key="1">
    <citation type="journal article" date="2015" name="Nature">
        <title>Complex archaea that bridge the gap between prokaryotes and eukaryotes.</title>
        <authorList>
            <person name="Spang A."/>
            <person name="Saw J.H."/>
            <person name="Jorgensen S.L."/>
            <person name="Zaremba-Niedzwiedzka K."/>
            <person name="Martijn J."/>
            <person name="Lind A.E."/>
            <person name="van Eijk R."/>
            <person name="Schleper C."/>
            <person name="Guy L."/>
            <person name="Ettema T.J."/>
        </authorList>
    </citation>
    <scope>NUCLEOTIDE SEQUENCE</scope>
</reference>
<organism evidence="2">
    <name type="scientific">marine sediment metagenome</name>
    <dbReference type="NCBI Taxonomy" id="412755"/>
    <lineage>
        <taxon>unclassified sequences</taxon>
        <taxon>metagenomes</taxon>
        <taxon>ecological metagenomes</taxon>
    </lineage>
</organism>
<proteinExistence type="predicted"/>
<comment type="caution">
    <text evidence="2">The sequence shown here is derived from an EMBL/GenBank/DDBJ whole genome shotgun (WGS) entry which is preliminary data.</text>
</comment>
<protein>
    <submittedName>
        <fullName evidence="2">Uncharacterized protein</fullName>
    </submittedName>
</protein>
<name>A0A0F9UM44_9ZZZZ</name>
<gene>
    <name evidence="2" type="ORF">LCGC14_0590560</name>
</gene>
<accession>A0A0F9UM44</accession>
<dbReference type="EMBL" id="LAZR01000920">
    <property type="protein sequence ID" value="KKN54633.1"/>
    <property type="molecule type" value="Genomic_DNA"/>
</dbReference>
<keyword evidence="1" id="KW-0175">Coiled coil</keyword>
<dbReference type="AlphaFoldDB" id="A0A0F9UM44"/>